<protein>
    <submittedName>
        <fullName evidence="1">Uncharacterized protein</fullName>
    </submittedName>
</protein>
<accession>Q6Q0J8</accession>
<dbReference type="Proteomes" id="UP000002609">
    <property type="component" value="Segment"/>
</dbReference>
<keyword evidence="2" id="KW-1185">Reference proteome</keyword>
<dbReference type="GeneID" id="2846010"/>
<sequence length="66" mass="7327">MPFSVRNKTFPSGASSSLSILSSINESIKGYNTPSEMSISNLFNISLLSRFFSSLLPFITNTFRIM</sequence>
<gene>
    <name evidence="1" type="ORF">B66a</name>
</gene>
<proteinExistence type="predicted"/>
<evidence type="ECO:0000313" key="1">
    <source>
        <dbReference type="EMBL" id="AAS89093.1"/>
    </source>
</evidence>
<reference evidence="1 2" key="1">
    <citation type="journal article" date="2004" name="Proc. Natl. Acad. Sci. U.S.A.">
        <title>The structure of a thermophilic archaeal virus shows a double-stranded DNA viral capsid type that spans all domains of life.</title>
        <authorList>
            <person name="Rice G."/>
            <person name="Tang L."/>
            <person name="Stedman K."/>
            <person name="Roberto F."/>
            <person name="Spuhler J."/>
            <person name="Gillitzer E."/>
            <person name="Johnson J.E."/>
            <person name="Douglas T."/>
            <person name="Young M."/>
        </authorList>
    </citation>
    <scope>NUCLEOTIDE SEQUENCE</scope>
</reference>
<organism evidence="1 2">
    <name type="scientific">Sulfolobus turreted icosahedral virus 1</name>
    <dbReference type="NCBI Taxonomy" id="269145"/>
    <lineage>
        <taxon>Viruses</taxon>
        <taxon>Varidnaviria</taxon>
        <taxon>Abadenavirae</taxon>
        <taxon>Produgelaviricota</taxon>
        <taxon>Belvinaviricetes</taxon>
        <taxon>Belfryvirales</taxon>
        <taxon>Turriviridae</taxon>
        <taxon>Alphaturrivirus</taxon>
        <taxon>Alphaturrivirus yellowstonense</taxon>
    </lineage>
</organism>
<dbReference type="RefSeq" id="YP_025014.1">
    <property type="nucleotide sequence ID" value="NC_005892.1"/>
</dbReference>
<dbReference type="KEGG" id="vg:2846010"/>
<evidence type="ECO:0000313" key="2">
    <source>
        <dbReference type="Proteomes" id="UP000002609"/>
    </source>
</evidence>
<dbReference type="EMBL" id="AY569307">
    <property type="protein sequence ID" value="AAS89093.1"/>
    <property type="molecule type" value="Genomic_DNA"/>
</dbReference>
<name>Q6Q0J8_9VIRU</name>